<dbReference type="InterPro" id="IPR025588">
    <property type="entry name" value="YcxB-like_C"/>
</dbReference>
<dbReference type="Pfam" id="PF14317">
    <property type="entry name" value="YcxB"/>
    <property type="match status" value="1"/>
</dbReference>
<keyword evidence="1" id="KW-0812">Transmembrane</keyword>
<reference evidence="3" key="1">
    <citation type="journal article" date="2021" name="PeerJ">
        <title>Extensive microbial diversity within the chicken gut microbiome revealed by metagenomics and culture.</title>
        <authorList>
            <person name="Gilroy R."/>
            <person name="Ravi A."/>
            <person name="Getino M."/>
            <person name="Pursley I."/>
            <person name="Horton D.L."/>
            <person name="Alikhan N.F."/>
            <person name="Baker D."/>
            <person name="Gharbi K."/>
            <person name="Hall N."/>
            <person name="Watson M."/>
            <person name="Adriaenssens E.M."/>
            <person name="Foster-Nyarko E."/>
            <person name="Jarju S."/>
            <person name="Secka A."/>
            <person name="Antonio M."/>
            <person name="Oren A."/>
            <person name="Chaudhuri R.R."/>
            <person name="La Ragione R."/>
            <person name="Hildebrand F."/>
            <person name="Pallen M.J."/>
        </authorList>
    </citation>
    <scope>NUCLEOTIDE SEQUENCE</scope>
    <source>
        <strain evidence="3">CHK187-11901</strain>
    </source>
</reference>
<keyword evidence="1" id="KW-1133">Transmembrane helix</keyword>
<evidence type="ECO:0000313" key="3">
    <source>
        <dbReference type="EMBL" id="HJC36880.1"/>
    </source>
</evidence>
<organism evidence="3 4">
    <name type="scientific">Candidatus Merdibacter merdavium</name>
    <dbReference type="NCBI Taxonomy" id="2838692"/>
    <lineage>
        <taxon>Bacteria</taxon>
        <taxon>Bacillati</taxon>
        <taxon>Bacillota</taxon>
        <taxon>Erysipelotrichia</taxon>
        <taxon>Erysipelotrichales</taxon>
        <taxon>Erysipelotrichaceae</taxon>
        <taxon>Merdibacter</taxon>
    </lineage>
</organism>
<reference evidence="3" key="2">
    <citation type="submission" date="2021-04" db="EMBL/GenBank/DDBJ databases">
        <authorList>
            <person name="Gilroy R."/>
        </authorList>
    </citation>
    <scope>NUCLEOTIDE SEQUENCE</scope>
    <source>
        <strain evidence="3">CHK187-11901</strain>
    </source>
</reference>
<dbReference type="AlphaFoldDB" id="A0A9D2NQX6"/>
<protein>
    <submittedName>
        <fullName evidence="3">YcxB family protein</fullName>
    </submittedName>
</protein>
<accession>A0A9D2NQX6</accession>
<proteinExistence type="predicted"/>
<name>A0A9D2NQX6_9FIRM</name>
<dbReference type="Proteomes" id="UP000823896">
    <property type="component" value="Unassembled WGS sequence"/>
</dbReference>
<dbReference type="EMBL" id="DWWM01000044">
    <property type="protein sequence ID" value="HJC36880.1"/>
    <property type="molecule type" value="Genomic_DNA"/>
</dbReference>
<evidence type="ECO:0000259" key="2">
    <source>
        <dbReference type="Pfam" id="PF14317"/>
    </source>
</evidence>
<feature type="transmembrane region" description="Helical" evidence="1">
    <location>
        <begin position="67"/>
        <end position="89"/>
    </location>
</feature>
<comment type="caution">
    <text evidence="3">The sequence shown here is derived from an EMBL/GenBank/DDBJ whole genome shotgun (WGS) entry which is preliminary data.</text>
</comment>
<feature type="domain" description="YcxB-like C-terminal" evidence="2">
    <location>
        <begin position="114"/>
        <end position="171"/>
    </location>
</feature>
<sequence length="183" mass="20833">MKQNETTAPDDARFVCTTILDEALIVRWNDFHFRHIQTRSRWVSMACGMIIMIIGAVMFIMNLDQSSIDLLISALIALSGALILFTAACTPKMSQKRMKARYAGDSRQYAFHARYLEVRSAAETAQCPYTRIKAVYVLKEGWYLYTFSNSAYIITRKGFSRGNAAGFDSFLHETFKDCIHQVS</sequence>
<evidence type="ECO:0000256" key="1">
    <source>
        <dbReference type="SAM" id="Phobius"/>
    </source>
</evidence>
<evidence type="ECO:0000313" key="4">
    <source>
        <dbReference type="Proteomes" id="UP000823896"/>
    </source>
</evidence>
<feature type="transmembrane region" description="Helical" evidence="1">
    <location>
        <begin position="42"/>
        <end position="61"/>
    </location>
</feature>
<keyword evidence="1" id="KW-0472">Membrane</keyword>
<gene>
    <name evidence="3" type="ORF">H9702_07085</name>
</gene>